<sequence>MAHQHFSFLRHAVIPLNQKMPWYSEGAKSQSEFRGACQTAHFGPELKQFYAKISPFARSSHERVESGSKCEEVERQHPSLSQPLTGKKKVARSCEWC</sequence>
<name>A0AAV4WUQ6_CAEEX</name>
<reference evidence="1 2" key="1">
    <citation type="submission" date="2021-06" db="EMBL/GenBank/DDBJ databases">
        <title>Caerostris extrusa draft genome.</title>
        <authorList>
            <person name="Kono N."/>
            <person name="Arakawa K."/>
        </authorList>
    </citation>
    <scope>NUCLEOTIDE SEQUENCE [LARGE SCALE GENOMIC DNA]</scope>
</reference>
<protein>
    <submittedName>
        <fullName evidence="1">Uncharacterized protein</fullName>
    </submittedName>
</protein>
<proteinExistence type="predicted"/>
<dbReference type="EMBL" id="BPLR01016765">
    <property type="protein sequence ID" value="GIY86237.1"/>
    <property type="molecule type" value="Genomic_DNA"/>
</dbReference>
<gene>
    <name evidence="1" type="ORF">CEXT_389611</name>
</gene>
<comment type="caution">
    <text evidence="1">The sequence shown here is derived from an EMBL/GenBank/DDBJ whole genome shotgun (WGS) entry which is preliminary data.</text>
</comment>
<keyword evidence="2" id="KW-1185">Reference proteome</keyword>
<evidence type="ECO:0000313" key="2">
    <source>
        <dbReference type="Proteomes" id="UP001054945"/>
    </source>
</evidence>
<dbReference type="AlphaFoldDB" id="A0AAV4WUQ6"/>
<organism evidence="1 2">
    <name type="scientific">Caerostris extrusa</name>
    <name type="common">Bark spider</name>
    <name type="synonym">Caerostris bankana</name>
    <dbReference type="NCBI Taxonomy" id="172846"/>
    <lineage>
        <taxon>Eukaryota</taxon>
        <taxon>Metazoa</taxon>
        <taxon>Ecdysozoa</taxon>
        <taxon>Arthropoda</taxon>
        <taxon>Chelicerata</taxon>
        <taxon>Arachnida</taxon>
        <taxon>Araneae</taxon>
        <taxon>Araneomorphae</taxon>
        <taxon>Entelegynae</taxon>
        <taxon>Araneoidea</taxon>
        <taxon>Araneidae</taxon>
        <taxon>Caerostris</taxon>
    </lineage>
</organism>
<evidence type="ECO:0000313" key="1">
    <source>
        <dbReference type="EMBL" id="GIY86237.1"/>
    </source>
</evidence>
<dbReference type="Proteomes" id="UP001054945">
    <property type="component" value="Unassembled WGS sequence"/>
</dbReference>
<accession>A0AAV4WUQ6</accession>